<name>A0A023G1R2_AMBTT</name>
<evidence type="ECO:0000313" key="3">
    <source>
        <dbReference type="EMBL" id="JAC27699.1"/>
    </source>
</evidence>
<accession>A0A023G1R2</accession>
<organism evidence="3">
    <name type="scientific">Amblyomma triste</name>
    <name type="common">Neotropical tick</name>
    <dbReference type="NCBI Taxonomy" id="251400"/>
    <lineage>
        <taxon>Eukaryota</taxon>
        <taxon>Metazoa</taxon>
        <taxon>Ecdysozoa</taxon>
        <taxon>Arthropoda</taxon>
        <taxon>Chelicerata</taxon>
        <taxon>Arachnida</taxon>
        <taxon>Acari</taxon>
        <taxon>Parasitiformes</taxon>
        <taxon>Ixodida</taxon>
        <taxon>Ixodoidea</taxon>
        <taxon>Ixodidae</taxon>
        <taxon>Amblyomminae</taxon>
        <taxon>Amblyomma</taxon>
    </lineage>
</organism>
<feature type="transmembrane region" description="Helical" evidence="1">
    <location>
        <begin position="90"/>
        <end position="113"/>
    </location>
</feature>
<feature type="transmembrane region" description="Helical" evidence="1">
    <location>
        <begin position="64"/>
        <end position="84"/>
    </location>
</feature>
<evidence type="ECO:0000256" key="2">
    <source>
        <dbReference type="SAM" id="SignalP"/>
    </source>
</evidence>
<keyword evidence="1" id="KW-1133">Transmembrane helix</keyword>
<protein>
    <recommendedName>
        <fullName evidence="4">Secreted protein</fullName>
    </recommendedName>
</protein>
<sequence length="114" mass="13460">MHMSPWFPSPLSFVIFCCTLSHELRANCTAVLLKEVAKNILLLLLHITFTLYDRIRIERKEKKHIVGTCILTLPFLFNFTIPHLEWRQEILINLVHFILGFLVCRCFSVLLLFF</sequence>
<dbReference type="AlphaFoldDB" id="A0A023G1R2"/>
<reference evidence="3" key="1">
    <citation type="submission" date="2014-03" db="EMBL/GenBank/DDBJ databases">
        <title>The sialotranscriptome of Amblyomma triste, Amblyomma parvum and Amblyomma cajennense ticks, uncovered by 454-based RNA-seq.</title>
        <authorList>
            <person name="Garcia G.R."/>
            <person name="Gardinassi L.G."/>
            <person name="Ribeiro J.M."/>
            <person name="Anatriello E."/>
            <person name="Ferreira B.R."/>
            <person name="Moreira H.N."/>
            <person name="Mafra C."/>
            <person name="Olegario M.M."/>
            <person name="Szabo P.J."/>
            <person name="Miranda-Santos I.K."/>
            <person name="Maruyama S.R."/>
        </authorList>
    </citation>
    <scope>NUCLEOTIDE SEQUENCE</scope>
    <source>
        <strain evidence="3">Mato Grasso do Sul</strain>
        <tissue evidence="3">Salivary glands</tissue>
    </source>
</reference>
<keyword evidence="2" id="KW-0732">Signal</keyword>
<evidence type="ECO:0000256" key="1">
    <source>
        <dbReference type="SAM" id="Phobius"/>
    </source>
</evidence>
<proteinExistence type="evidence at transcript level"/>
<evidence type="ECO:0008006" key="4">
    <source>
        <dbReference type="Google" id="ProtNLM"/>
    </source>
</evidence>
<keyword evidence="1" id="KW-0472">Membrane</keyword>
<feature type="signal peptide" evidence="2">
    <location>
        <begin position="1"/>
        <end position="26"/>
    </location>
</feature>
<keyword evidence="1" id="KW-0812">Transmembrane</keyword>
<feature type="chain" id="PRO_5001520437" description="Secreted protein" evidence="2">
    <location>
        <begin position="27"/>
        <end position="114"/>
    </location>
</feature>
<dbReference type="EMBL" id="GBBM01007719">
    <property type="protein sequence ID" value="JAC27699.1"/>
    <property type="molecule type" value="mRNA"/>
</dbReference>